<dbReference type="Proteomes" id="UP000046393">
    <property type="component" value="Unplaced"/>
</dbReference>
<evidence type="ECO:0000256" key="1">
    <source>
        <dbReference type="SAM" id="Phobius"/>
    </source>
</evidence>
<keyword evidence="2" id="KW-1185">Reference proteome</keyword>
<name>A0A0N5AWG6_9BILA</name>
<keyword evidence="1" id="KW-0812">Transmembrane</keyword>
<protein>
    <submittedName>
        <fullName evidence="3">Clc-like protein</fullName>
    </submittedName>
</protein>
<sequence>MFRSAGQALSIGLCIALAALGLGLTLFALFSAAWQIVELREYHIEHQHGIWLYCVRSAKYSVSPGTIYDEAPLHCAYKFDDSATQIIDDTLARVDAEGAAREAEHHRFSGWHQTILVFILLSQVLGFVALCAGCCSTRSHVAAITLPVTMFLSLLLSLVAAGIFFLTAMRVDIRFAQAHVGTYEQQIGYAFYVHLLGTLCLGISFILSLCSVYRTVADHRSTNNLRSAAHSTPIFSSSTSYKPEVSGPPLLEKYSALTRPSPQAPYVREYAYRVTSA</sequence>
<dbReference type="AlphaFoldDB" id="A0A0N5AWG6"/>
<keyword evidence="1" id="KW-1133">Transmembrane helix</keyword>
<dbReference type="WBParaSite" id="SMUV_0000926501-mRNA-1">
    <property type="protein sequence ID" value="SMUV_0000926501-mRNA-1"/>
    <property type="gene ID" value="SMUV_0000926501"/>
</dbReference>
<dbReference type="GO" id="GO:0016020">
    <property type="term" value="C:membrane"/>
    <property type="evidence" value="ECO:0007669"/>
    <property type="project" value="InterPro"/>
</dbReference>
<reference evidence="3" key="1">
    <citation type="submission" date="2017-02" db="UniProtKB">
        <authorList>
            <consortium name="WormBaseParasite"/>
        </authorList>
    </citation>
    <scope>IDENTIFICATION</scope>
</reference>
<feature type="transmembrane region" description="Helical" evidence="1">
    <location>
        <begin position="115"/>
        <end position="136"/>
    </location>
</feature>
<feature type="transmembrane region" description="Helical" evidence="1">
    <location>
        <begin position="189"/>
        <end position="213"/>
    </location>
</feature>
<proteinExistence type="predicted"/>
<dbReference type="Pfam" id="PF07062">
    <property type="entry name" value="Clc-like"/>
    <property type="match status" value="1"/>
</dbReference>
<dbReference type="InterPro" id="IPR010761">
    <property type="entry name" value="Clc_prot-like"/>
</dbReference>
<accession>A0A0N5AWG6</accession>
<organism evidence="2 3">
    <name type="scientific">Syphacia muris</name>
    <dbReference type="NCBI Taxonomy" id="451379"/>
    <lineage>
        <taxon>Eukaryota</taxon>
        <taxon>Metazoa</taxon>
        <taxon>Ecdysozoa</taxon>
        <taxon>Nematoda</taxon>
        <taxon>Chromadorea</taxon>
        <taxon>Rhabditida</taxon>
        <taxon>Spirurina</taxon>
        <taxon>Oxyuridomorpha</taxon>
        <taxon>Oxyuroidea</taxon>
        <taxon>Oxyuridae</taxon>
        <taxon>Syphacia</taxon>
    </lineage>
</organism>
<feature type="transmembrane region" description="Helical" evidence="1">
    <location>
        <begin position="148"/>
        <end position="169"/>
    </location>
</feature>
<dbReference type="Gene3D" id="1.20.140.150">
    <property type="match status" value="1"/>
</dbReference>
<dbReference type="PANTHER" id="PTHR35574">
    <property type="entry name" value="PUTATIVE-RELATED"/>
    <property type="match status" value="1"/>
</dbReference>
<dbReference type="PANTHER" id="PTHR35574:SF4">
    <property type="entry name" value="CLC-LIKE PROTEIN"/>
    <property type="match status" value="1"/>
</dbReference>
<keyword evidence="1" id="KW-0472">Membrane</keyword>
<evidence type="ECO:0000313" key="2">
    <source>
        <dbReference type="Proteomes" id="UP000046393"/>
    </source>
</evidence>
<evidence type="ECO:0000313" key="3">
    <source>
        <dbReference type="WBParaSite" id="SMUV_0000926501-mRNA-1"/>
    </source>
</evidence>